<dbReference type="AlphaFoldDB" id="A0A8J3EJ12"/>
<dbReference type="InterPro" id="IPR004027">
    <property type="entry name" value="SEC_C_motif"/>
</dbReference>
<dbReference type="SUPFAM" id="SSF103642">
    <property type="entry name" value="Sec-C motif"/>
    <property type="match status" value="1"/>
</dbReference>
<dbReference type="EMBL" id="BMFV01000001">
    <property type="protein sequence ID" value="GGH73840.1"/>
    <property type="molecule type" value="Genomic_DNA"/>
</dbReference>
<dbReference type="RefSeq" id="WP_204871237.1">
    <property type="nucleotide sequence ID" value="NZ_BMFV01000001.1"/>
</dbReference>
<dbReference type="Pfam" id="PF02810">
    <property type="entry name" value="SEC-C"/>
    <property type="match status" value="1"/>
</dbReference>
<comment type="caution">
    <text evidence="1">The sequence shown here is derived from an EMBL/GenBank/DDBJ whole genome shotgun (WGS) entry which is preliminary data.</text>
</comment>
<gene>
    <name evidence="1" type="primary">yccF</name>
    <name evidence="1" type="ORF">GCM10007096_01480</name>
</gene>
<evidence type="ECO:0000313" key="1">
    <source>
        <dbReference type="EMBL" id="GGH73840.1"/>
    </source>
</evidence>
<organism evidence="1 2">
    <name type="scientific">Pullulanibacillus pueri</name>
    <dbReference type="NCBI Taxonomy" id="1437324"/>
    <lineage>
        <taxon>Bacteria</taxon>
        <taxon>Bacillati</taxon>
        <taxon>Bacillota</taxon>
        <taxon>Bacilli</taxon>
        <taxon>Bacillales</taxon>
        <taxon>Sporolactobacillaceae</taxon>
        <taxon>Pullulanibacillus</taxon>
    </lineage>
</organism>
<accession>A0A8J3EJ12</accession>
<reference evidence="1" key="1">
    <citation type="journal article" date="2014" name="Int. J. Syst. Evol. Microbiol.">
        <title>Complete genome sequence of Corynebacterium casei LMG S-19264T (=DSM 44701T), isolated from a smear-ripened cheese.</title>
        <authorList>
            <consortium name="US DOE Joint Genome Institute (JGI-PGF)"/>
            <person name="Walter F."/>
            <person name="Albersmeier A."/>
            <person name="Kalinowski J."/>
            <person name="Ruckert C."/>
        </authorList>
    </citation>
    <scope>NUCLEOTIDE SEQUENCE</scope>
    <source>
        <strain evidence="1">CGMCC 1.12777</strain>
    </source>
</reference>
<reference evidence="1" key="2">
    <citation type="submission" date="2020-09" db="EMBL/GenBank/DDBJ databases">
        <authorList>
            <person name="Sun Q."/>
            <person name="Zhou Y."/>
        </authorList>
    </citation>
    <scope>NUCLEOTIDE SEQUENCE</scope>
    <source>
        <strain evidence="1">CGMCC 1.12777</strain>
    </source>
</reference>
<keyword evidence="2" id="KW-1185">Reference proteome</keyword>
<sequence>MNIGRNDPCPCGSGKKYKKCCMNKVETLEKGQERILFKEYERVLQDLFNYARKNYENELSAPLRDFFTDAEVDDTFIKNHSFFLILWEIFNQPLQTETKETIFDHYLELYLEKQKRTSAQKMVQGWKETSFSTYRVLNISTEEENMVVEDAWTGTTYTTFLPDSLPEPSSLLIGQLVAIGQRYEFFGGYFELQEYTQAELDAVRAAHFPNGTEQEKAIAFKNAFPTLLLMLATKNDREASPLEEKSVAIGAMTEEQKQVYALFIEKHDLALEPKTLDIVAKLWHHYVKEEFPQVKKPELYAAALEYLAANLSSQYATTQSALSKKYGASASSISQKYRSLNDFHERSAVVSG</sequence>
<evidence type="ECO:0008006" key="3">
    <source>
        <dbReference type="Google" id="ProtNLM"/>
    </source>
</evidence>
<evidence type="ECO:0000313" key="2">
    <source>
        <dbReference type="Proteomes" id="UP000656813"/>
    </source>
</evidence>
<dbReference type="Gene3D" id="3.10.450.50">
    <property type="match status" value="1"/>
</dbReference>
<protein>
    <recommendedName>
        <fullName evidence="3">SEC-C motif-containing protein</fullName>
    </recommendedName>
</protein>
<dbReference type="Proteomes" id="UP000656813">
    <property type="component" value="Unassembled WGS sequence"/>
</dbReference>
<proteinExistence type="predicted"/>
<name>A0A8J3EJ12_9BACL</name>